<dbReference type="GO" id="GO:0008270">
    <property type="term" value="F:zinc ion binding"/>
    <property type="evidence" value="ECO:0007669"/>
    <property type="project" value="UniProtKB-KW"/>
</dbReference>
<accession>B6Q255</accession>
<dbReference type="VEuPathDB" id="FungiDB:PMAA_027740"/>
<dbReference type="OrthoDB" id="2122982at2759"/>
<dbReference type="InterPro" id="IPR013083">
    <property type="entry name" value="Znf_RING/FYVE/PHD"/>
</dbReference>
<dbReference type="InterPro" id="IPR001841">
    <property type="entry name" value="Znf_RING"/>
</dbReference>
<sequence length="333" mass="38321">MPPFTPSPYRTSQKRSLDDAHDNSLKKRRAQYVPPNGSEVIDLTRDSPEPYTLPPISPNTKGKRTPKTPRSSQSSQSQYPFEKRRRKFRSNPPRTYLEKMHRATTQRMFVISRRRSENGGITEENVDIVGTTGNIYTVTITYEPRCTCPDAMKGNQCKHIIYVLVNVLKAREDLRYQLAFISTELRQMFENAPLETEEAHADKDNDASGKRKPIEGDCPICFMEFEPNNEKIIWCKAGCGNNIHKTCFDQWVATTRNQGVRCVLCRTDWPADAKATLDMRSLMSKAKAGEDGYMNVASAVGLSGRRDYSTYHSYWVNRHLGRRRYGRSYYYDD</sequence>
<evidence type="ECO:0000256" key="2">
    <source>
        <dbReference type="SAM" id="MobiDB-lite"/>
    </source>
</evidence>
<dbReference type="AlphaFoldDB" id="B6Q255"/>
<dbReference type="Gene3D" id="3.30.40.10">
    <property type="entry name" value="Zinc/RING finger domain, C3HC4 (zinc finger)"/>
    <property type="match status" value="1"/>
</dbReference>
<name>B6Q255_TALMQ</name>
<reference evidence="6" key="1">
    <citation type="journal article" date="2015" name="Genome Announc.">
        <title>Genome sequence of the AIDS-associated pathogen Penicillium marneffei (ATCC18224) and its near taxonomic relative Talaromyces stipitatus (ATCC10500).</title>
        <authorList>
            <person name="Nierman W.C."/>
            <person name="Fedorova-Abrams N.D."/>
            <person name="Andrianopoulos A."/>
        </authorList>
    </citation>
    <scope>NUCLEOTIDE SEQUENCE [LARGE SCALE GENOMIC DNA]</scope>
    <source>
        <strain evidence="6">ATCC 18224 / CBS 334.59 / QM 7333</strain>
    </source>
</reference>
<dbReference type="PhylomeDB" id="B6Q255"/>
<feature type="region of interest" description="Disordered" evidence="2">
    <location>
        <begin position="1"/>
        <end position="94"/>
    </location>
</feature>
<dbReference type="HOGENOM" id="CLU_037984_2_0_1"/>
<keyword evidence="1" id="KW-0863">Zinc-finger</keyword>
<gene>
    <name evidence="5" type="ORF">PMAA_027740</name>
</gene>
<evidence type="ECO:0000256" key="1">
    <source>
        <dbReference type="PROSITE-ProRule" id="PRU00175"/>
    </source>
</evidence>
<keyword evidence="6" id="KW-1185">Reference proteome</keyword>
<dbReference type="Pfam" id="PF13639">
    <property type="entry name" value="zf-RING_2"/>
    <property type="match status" value="1"/>
</dbReference>
<feature type="compositionally biased region" description="Basic and acidic residues" evidence="2">
    <location>
        <begin position="15"/>
        <end position="25"/>
    </location>
</feature>
<protein>
    <submittedName>
        <fullName evidence="5">RING finger domain protein (Znf1), putative</fullName>
    </submittedName>
</protein>
<dbReference type="GO" id="GO:0061630">
    <property type="term" value="F:ubiquitin protein ligase activity"/>
    <property type="evidence" value="ECO:0007669"/>
    <property type="project" value="InterPro"/>
</dbReference>
<dbReference type="InterPro" id="IPR039903">
    <property type="entry name" value="Zswim2"/>
</dbReference>
<dbReference type="STRING" id="441960.B6Q255"/>
<evidence type="ECO:0000313" key="6">
    <source>
        <dbReference type="Proteomes" id="UP000001294"/>
    </source>
</evidence>
<dbReference type="EMBL" id="DS995899">
    <property type="protein sequence ID" value="EEA27937.1"/>
    <property type="molecule type" value="Genomic_DNA"/>
</dbReference>
<evidence type="ECO:0000313" key="5">
    <source>
        <dbReference type="EMBL" id="EEA27937.1"/>
    </source>
</evidence>
<feature type="domain" description="RING-type" evidence="3">
    <location>
        <begin position="218"/>
        <end position="266"/>
    </location>
</feature>
<dbReference type="InterPro" id="IPR007527">
    <property type="entry name" value="Znf_SWIM"/>
</dbReference>
<keyword evidence="1" id="KW-0479">Metal-binding</keyword>
<dbReference type="CDD" id="cd16494">
    <property type="entry name" value="RING-CH-C4HC3_ZSWM2"/>
    <property type="match status" value="1"/>
</dbReference>
<organism evidence="5 6">
    <name type="scientific">Talaromyces marneffei (strain ATCC 18224 / CBS 334.59 / QM 7333)</name>
    <name type="common">Penicillium marneffei</name>
    <dbReference type="NCBI Taxonomy" id="441960"/>
    <lineage>
        <taxon>Eukaryota</taxon>
        <taxon>Fungi</taxon>
        <taxon>Dikarya</taxon>
        <taxon>Ascomycota</taxon>
        <taxon>Pezizomycotina</taxon>
        <taxon>Eurotiomycetes</taxon>
        <taxon>Eurotiomycetidae</taxon>
        <taxon>Eurotiales</taxon>
        <taxon>Trichocomaceae</taxon>
        <taxon>Talaromyces</taxon>
        <taxon>Talaromyces sect. Talaromyces</taxon>
    </lineage>
</organism>
<dbReference type="Proteomes" id="UP000001294">
    <property type="component" value="Unassembled WGS sequence"/>
</dbReference>
<dbReference type="PANTHER" id="PTHR21540:SF0">
    <property type="entry name" value="PHD FAMILY PROTEIN"/>
    <property type="match status" value="1"/>
</dbReference>
<feature type="domain" description="SWIM-type" evidence="4">
    <location>
        <begin position="136"/>
        <end position="168"/>
    </location>
</feature>
<dbReference type="PROSITE" id="PS50966">
    <property type="entry name" value="ZF_SWIM"/>
    <property type="match status" value="1"/>
</dbReference>
<evidence type="ECO:0000259" key="3">
    <source>
        <dbReference type="PROSITE" id="PS50089"/>
    </source>
</evidence>
<evidence type="ECO:0000259" key="4">
    <source>
        <dbReference type="PROSITE" id="PS50966"/>
    </source>
</evidence>
<dbReference type="PROSITE" id="PS50089">
    <property type="entry name" value="ZF_RING_2"/>
    <property type="match status" value="1"/>
</dbReference>
<dbReference type="SUPFAM" id="SSF57850">
    <property type="entry name" value="RING/U-box"/>
    <property type="match status" value="1"/>
</dbReference>
<keyword evidence="1" id="KW-0862">Zinc</keyword>
<dbReference type="PANTHER" id="PTHR21540">
    <property type="entry name" value="RING FINGER AND SWIM DOMAIN-CONTAINING PROTEIN 2"/>
    <property type="match status" value="1"/>
</dbReference>
<proteinExistence type="predicted"/>